<keyword evidence="2" id="KW-1185">Reference proteome</keyword>
<sequence length="139" mass="15714">MKKAYPIDHAVPISKTIRAGDFIFTSAFGPWLFNPANLTYDDAGNIIDDGTGNKSMGLEEQIHRTFGFIKEALAVADCTLDDVVNCECWLTDPRDFVPFNAIYKTYFKADPPVRSIFPMRFMFACKVEMKVVAYKPLKT</sequence>
<evidence type="ECO:0000313" key="2">
    <source>
        <dbReference type="Proteomes" id="UP000326202"/>
    </source>
</evidence>
<dbReference type="RefSeq" id="WP_151176179.1">
    <property type="nucleotide sequence ID" value="NZ_CP042906.1"/>
</dbReference>
<dbReference type="Gene3D" id="3.30.1330.40">
    <property type="entry name" value="RutC-like"/>
    <property type="match status" value="1"/>
</dbReference>
<dbReference type="AlphaFoldDB" id="A0A5J6MGZ2"/>
<dbReference type="Pfam" id="PF01042">
    <property type="entry name" value="Ribonuc_L-PSP"/>
    <property type="match status" value="1"/>
</dbReference>
<dbReference type="OrthoDB" id="583118at2"/>
<dbReference type="CDD" id="cd00448">
    <property type="entry name" value="YjgF_YER057c_UK114_family"/>
    <property type="match status" value="1"/>
</dbReference>
<accession>A0A5J6MGZ2</accession>
<dbReference type="GO" id="GO:0005829">
    <property type="term" value="C:cytosol"/>
    <property type="evidence" value="ECO:0007669"/>
    <property type="project" value="TreeGrafter"/>
</dbReference>
<dbReference type="PANTHER" id="PTHR11803:SF39">
    <property type="entry name" value="2-IMINOBUTANOATE_2-IMINOPROPANOATE DEAMINASE"/>
    <property type="match status" value="1"/>
</dbReference>
<dbReference type="InterPro" id="IPR006175">
    <property type="entry name" value="YjgF/YER057c/UK114"/>
</dbReference>
<protein>
    <submittedName>
        <fullName evidence="1">Endoribonuclease L-PSP</fullName>
    </submittedName>
</protein>
<dbReference type="SUPFAM" id="SSF55298">
    <property type="entry name" value="YjgF-like"/>
    <property type="match status" value="1"/>
</dbReference>
<reference evidence="1 2" key="1">
    <citation type="submission" date="2019-08" db="EMBL/GenBank/DDBJ databases">
        <title>Hyperibacter terrae gen. nov., sp. nov. and Hyperibacter viscosus sp. nov., two new members in the family Rhodospirillaceae isolated from the rhizosphere of Hypericum perforatum.</title>
        <authorList>
            <person name="Noviana Z."/>
        </authorList>
    </citation>
    <scope>NUCLEOTIDE SEQUENCE [LARGE SCALE GENOMIC DNA]</scope>
    <source>
        <strain evidence="1 2">R5913</strain>
    </source>
</reference>
<gene>
    <name evidence="1" type="ORF">FRZ44_10420</name>
</gene>
<dbReference type="PANTHER" id="PTHR11803">
    <property type="entry name" value="2-IMINOBUTANOATE/2-IMINOPROPANOATE DEAMINASE RIDA"/>
    <property type="match status" value="1"/>
</dbReference>
<organism evidence="1 2">
    <name type="scientific">Hypericibacter terrae</name>
    <dbReference type="NCBI Taxonomy" id="2602015"/>
    <lineage>
        <taxon>Bacteria</taxon>
        <taxon>Pseudomonadati</taxon>
        <taxon>Pseudomonadota</taxon>
        <taxon>Alphaproteobacteria</taxon>
        <taxon>Rhodospirillales</taxon>
        <taxon>Dongiaceae</taxon>
        <taxon>Hypericibacter</taxon>
    </lineage>
</organism>
<dbReference type="KEGG" id="htq:FRZ44_10420"/>
<name>A0A5J6MGZ2_9PROT</name>
<dbReference type="Proteomes" id="UP000326202">
    <property type="component" value="Chromosome"/>
</dbReference>
<dbReference type="EMBL" id="CP042906">
    <property type="protein sequence ID" value="QEX15755.1"/>
    <property type="molecule type" value="Genomic_DNA"/>
</dbReference>
<evidence type="ECO:0000313" key="1">
    <source>
        <dbReference type="EMBL" id="QEX15755.1"/>
    </source>
</evidence>
<proteinExistence type="predicted"/>
<dbReference type="InterPro" id="IPR035959">
    <property type="entry name" value="RutC-like_sf"/>
</dbReference>
<dbReference type="GO" id="GO:0019239">
    <property type="term" value="F:deaminase activity"/>
    <property type="evidence" value="ECO:0007669"/>
    <property type="project" value="TreeGrafter"/>
</dbReference>